<dbReference type="GO" id="GO:0004540">
    <property type="term" value="F:RNA nuclease activity"/>
    <property type="evidence" value="ECO:0007669"/>
    <property type="project" value="InterPro"/>
</dbReference>
<feature type="domain" description="NYN" evidence="1">
    <location>
        <begin position="3"/>
        <end position="170"/>
    </location>
</feature>
<dbReference type="InterPro" id="IPR021139">
    <property type="entry name" value="NYN"/>
</dbReference>
<proteinExistence type="predicted"/>
<reference evidence="2" key="2">
    <citation type="journal article" date="2021" name="PeerJ">
        <title>Extensive microbial diversity within the chicken gut microbiome revealed by metagenomics and culture.</title>
        <authorList>
            <person name="Gilroy R."/>
            <person name="Ravi A."/>
            <person name="Getino M."/>
            <person name="Pursley I."/>
            <person name="Horton D.L."/>
            <person name="Alikhan N.F."/>
            <person name="Baker D."/>
            <person name="Gharbi K."/>
            <person name="Hall N."/>
            <person name="Watson M."/>
            <person name="Adriaenssens E.M."/>
            <person name="Foster-Nyarko E."/>
            <person name="Jarju S."/>
            <person name="Secka A."/>
            <person name="Antonio M."/>
            <person name="Oren A."/>
            <person name="Chaudhuri R.R."/>
            <person name="La Ragione R."/>
            <person name="Hildebrand F."/>
            <person name="Pallen M.J."/>
        </authorList>
    </citation>
    <scope>NUCLEOTIDE SEQUENCE</scope>
    <source>
        <strain evidence="2">14700</strain>
    </source>
</reference>
<dbReference type="EMBL" id="JADIMF010000145">
    <property type="protein sequence ID" value="MBO8469868.1"/>
    <property type="molecule type" value="Genomic_DNA"/>
</dbReference>
<dbReference type="Proteomes" id="UP000810292">
    <property type="component" value="Unassembled WGS sequence"/>
</dbReference>
<dbReference type="PANTHER" id="PTHR35458">
    <property type="entry name" value="SLR0755 PROTEIN"/>
    <property type="match status" value="1"/>
</dbReference>
<evidence type="ECO:0000313" key="3">
    <source>
        <dbReference type="Proteomes" id="UP000810292"/>
    </source>
</evidence>
<dbReference type="PANTHER" id="PTHR35458:SF8">
    <property type="entry name" value="SLR0650 PROTEIN"/>
    <property type="match status" value="1"/>
</dbReference>
<dbReference type="InterPro" id="IPR047140">
    <property type="entry name" value="LabA"/>
</dbReference>
<sequence>MNRVAFFIDGFNLYHSLKDNASDCRWLNLRKLCEHYIDSQKEVIVSIYYFSAIATWHHDQTKVQRHNLYISRLRQENITPILGKFKEKDMTCWKCGQHYKSHEEKRTDVNIALKMVSDAVLGKYDTAILVSGDTDMIPAIETIRDLSLHKRIGVLFPLKRFTNELKEAADFSMTIKKQVLLQCLFETSTAPEGWVPSPQSHN</sequence>
<evidence type="ECO:0000313" key="2">
    <source>
        <dbReference type="EMBL" id="MBO8469868.1"/>
    </source>
</evidence>
<dbReference type="AlphaFoldDB" id="A0A9D9IC37"/>
<gene>
    <name evidence="2" type="ORF">IAA72_08805</name>
</gene>
<organism evidence="2 3">
    <name type="scientific">Candidatus Ornithospirochaeta stercoravium</name>
    <dbReference type="NCBI Taxonomy" id="2840897"/>
    <lineage>
        <taxon>Bacteria</taxon>
        <taxon>Pseudomonadati</taxon>
        <taxon>Spirochaetota</taxon>
        <taxon>Spirochaetia</taxon>
        <taxon>Spirochaetales</taxon>
        <taxon>Spirochaetaceae</taxon>
        <taxon>Spirochaetaceae incertae sedis</taxon>
        <taxon>Candidatus Ornithospirochaeta</taxon>
    </lineage>
</organism>
<dbReference type="Gene3D" id="3.40.50.1010">
    <property type="entry name" value="5'-nuclease"/>
    <property type="match status" value="1"/>
</dbReference>
<dbReference type="CDD" id="cd18722">
    <property type="entry name" value="PIN_NicB-like"/>
    <property type="match status" value="1"/>
</dbReference>
<dbReference type="Pfam" id="PF01936">
    <property type="entry name" value="NYN"/>
    <property type="match status" value="1"/>
</dbReference>
<protein>
    <submittedName>
        <fullName evidence="2">NYN domain-containing protein</fullName>
    </submittedName>
</protein>
<name>A0A9D9IC37_9SPIO</name>
<accession>A0A9D9IC37</accession>
<comment type="caution">
    <text evidence="2">The sequence shown here is derived from an EMBL/GenBank/DDBJ whole genome shotgun (WGS) entry which is preliminary data.</text>
</comment>
<reference evidence="2" key="1">
    <citation type="submission" date="2020-10" db="EMBL/GenBank/DDBJ databases">
        <authorList>
            <person name="Gilroy R."/>
        </authorList>
    </citation>
    <scope>NUCLEOTIDE SEQUENCE</scope>
    <source>
        <strain evidence="2">14700</strain>
    </source>
</reference>
<evidence type="ECO:0000259" key="1">
    <source>
        <dbReference type="Pfam" id="PF01936"/>
    </source>
</evidence>